<dbReference type="PANTHER" id="PTHR45757:SF23">
    <property type="entry name" value="MAJOR FACILITATOR SUPERFAMILY (MFS) PROFILE DOMAIN-CONTAINING PROTEIN"/>
    <property type="match status" value="1"/>
</dbReference>
<keyword evidence="1" id="KW-1133">Transmembrane helix</keyword>
<feature type="transmembrane region" description="Helical" evidence="1">
    <location>
        <begin position="16"/>
        <end position="40"/>
    </location>
</feature>
<proteinExistence type="predicted"/>
<evidence type="ECO:0000256" key="1">
    <source>
        <dbReference type="SAM" id="Phobius"/>
    </source>
</evidence>
<dbReference type="Gene3D" id="1.20.1250.20">
    <property type="entry name" value="MFS general substrate transporter like domains"/>
    <property type="match status" value="1"/>
</dbReference>
<dbReference type="AlphaFoldDB" id="A0A0M3JKI1"/>
<reference evidence="2" key="1">
    <citation type="submission" date="2017-02" db="UniProtKB">
        <authorList>
            <consortium name="WormBaseParasite"/>
        </authorList>
    </citation>
    <scope>IDENTIFICATION</scope>
</reference>
<keyword evidence="1" id="KW-0812">Transmembrane</keyword>
<sequence>LRNIPYAAILKTPAVWAVWVAAIGNFFCVNMLFLFSPIYINKVLGFEVRSTGLGAAFAPLVQFCVKLSIGEKLSFLFTCDII</sequence>
<dbReference type="SUPFAM" id="SSF103473">
    <property type="entry name" value="MFS general substrate transporter"/>
    <property type="match status" value="1"/>
</dbReference>
<dbReference type="PANTHER" id="PTHR45757">
    <property type="entry name" value="PROTEIN CBG23364-RELATED"/>
    <property type="match status" value="1"/>
</dbReference>
<protein>
    <submittedName>
        <fullName evidence="2">MFS domain-containing protein</fullName>
    </submittedName>
</protein>
<keyword evidence="1" id="KW-0472">Membrane</keyword>
<evidence type="ECO:0000313" key="2">
    <source>
        <dbReference type="WBParaSite" id="ASIM_0000815501-mRNA-1"/>
    </source>
</evidence>
<accession>A0A0M3JKI1</accession>
<dbReference type="GO" id="GO:0016020">
    <property type="term" value="C:membrane"/>
    <property type="evidence" value="ECO:0007669"/>
    <property type="project" value="TreeGrafter"/>
</dbReference>
<dbReference type="WBParaSite" id="ASIM_0000815501-mRNA-1">
    <property type="protein sequence ID" value="ASIM_0000815501-mRNA-1"/>
    <property type="gene ID" value="ASIM_0000815501"/>
</dbReference>
<name>A0A0M3JKI1_ANISI</name>
<dbReference type="InterPro" id="IPR036259">
    <property type="entry name" value="MFS_trans_sf"/>
</dbReference>
<organism evidence="2">
    <name type="scientific">Anisakis simplex</name>
    <name type="common">Herring worm</name>
    <dbReference type="NCBI Taxonomy" id="6269"/>
    <lineage>
        <taxon>Eukaryota</taxon>
        <taxon>Metazoa</taxon>
        <taxon>Ecdysozoa</taxon>
        <taxon>Nematoda</taxon>
        <taxon>Chromadorea</taxon>
        <taxon>Rhabditida</taxon>
        <taxon>Spirurina</taxon>
        <taxon>Ascaridomorpha</taxon>
        <taxon>Ascaridoidea</taxon>
        <taxon>Anisakidae</taxon>
        <taxon>Anisakis</taxon>
        <taxon>Anisakis simplex complex</taxon>
    </lineage>
</organism>